<reference evidence="3" key="1">
    <citation type="submission" date="2021-01" db="EMBL/GenBank/DDBJ databases">
        <authorList>
            <person name="Zhong Y.L."/>
        </authorList>
    </citation>
    <scope>NUCLEOTIDE SEQUENCE</scope>
    <source>
        <strain evidence="3">KCTC 23302</strain>
    </source>
</reference>
<evidence type="ECO:0000259" key="2">
    <source>
        <dbReference type="Pfam" id="PF13590"/>
    </source>
</evidence>
<name>A0A936ZYZ7_9FLAO</name>
<dbReference type="InterPro" id="IPR025411">
    <property type="entry name" value="DUF4136"/>
</dbReference>
<evidence type="ECO:0000313" key="3">
    <source>
        <dbReference type="EMBL" id="MBL0684480.1"/>
    </source>
</evidence>
<accession>A0A936ZYZ7</accession>
<feature type="domain" description="DUF4136" evidence="2">
    <location>
        <begin position="21"/>
        <end position="171"/>
    </location>
</feature>
<dbReference type="AlphaFoldDB" id="A0A936ZYZ7"/>
<keyword evidence="4" id="KW-1185">Reference proteome</keyword>
<dbReference type="EMBL" id="JAERQJ010000005">
    <property type="protein sequence ID" value="MBL0684480.1"/>
    <property type="molecule type" value="Genomic_DNA"/>
</dbReference>
<dbReference type="PROSITE" id="PS51257">
    <property type="entry name" value="PROKAR_LIPOPROTEIN"/>
    <property type="match status" value="1"/>
</dbReference>
<feature type="chain" id="PRO_5037221278" evidence="1">
    <location>
        <begin position="21"/>
        <end position="175"/>
    </location>
</feature>
<evidence type="ECO:0000313" key="4">
    <source>
        <dbReference type="Proteomes" id="UP000651057"/>
    </source>
</evidence>
<dbReference type="RefSeq" id="WP_201920776.1">
    <property type="nucleotide sequence ID" value="NZ_BAABAX010000031.1"/>
</dbReference>
<protein>
    <submittedName>
        <fullName evidence="3">DUF4136 domain-containing protein</fullName>
    </submittedName>
</protein>
<dbReference type="Pfam" id="PF13590">
    <property type="entry name" value="DUF4136"/>
    <property type="match status" value="1"/>
</dbReference>
<comment type="caution">
    <text evidence="3">The sequence shown here is derived from an EMBL/GenBank/DDBJ whole genome shotgun (WGS) entry which is preliminary data.</text>
</comment>
<feature type="signal peptide" evidence="1">
    <location>
        <begin position="1"/>
        <end position="20"/>
    </location>
</feature>
<proteinExistence type="predicted"/>
<sequence length="175" mass="19283">MKQISLLFFLLILTSCGSTYVVHDYDEQQDFIVYKTYDFFSEMDSGLTELDHKRLLAVTEAAMQDIGLTKSENPDIYIDFKTIIKEGPSRNSIGVGVGSGGGGVNIGIGGAIPIGGPQTFLEVTTDFVDAKKGQLVWQAIAERRFFLKASPDSRISFFQKIMQKSLAKYPPAKAN</sequence>
<gene>
    <name evidence="3" type="ORF">JJQ60_13205</name>
</gene>
<evidence type="ECO:0000256" key="1">
    <source>
        <dbReference type="SAM" id="SignalP"/>
    </source>
</evidence>
<organism evidence="3 4">
    <name type="scientific">Aquimarina mytili</name>
    <dbReference type="NCBI Taxonomy" id="874423"/>
    <lineage>
        <taxon>Bacteria</taxon>
        <taxon>Pseudomonadati</taxon>
        <taxon>Bacteroidota</taxon>
        <taxon>Flavobacteriia</taxon>
        <taxon>Flavobacteriales</taxon>
        <taxon>Flavobacteriaceae</taxon>
        <taxon>Aquimarina</taxon>
    </lineage>
</organism>
<keyword evidence="1" id="KW-0732">Signal</keyword>
<dbReference type="Gene3D" id="3.30.160.670">
    <property type="match status" value="1"/>
</dbReference>
<dbReference type="Proteomes" id="UP000651057">
    <property type="component" value="Unassembled WGS sequence"/>
</dbReference>